<comment type="caution">
    <text evidence="2">The sequence shown here is derived from an EMBL/GenBank/DDBJ whole genome shotgun (WGS) entry which is preliminary data.</text>
</comment>
<feature type="compositionally biased region" description="Polar residues" evidence="1">
    <location>
        <begin position="95"/>
        <end position="106"/>
    </location>
</feature>
<sequence length="106" mass="11985">MTTPRYRVCNIDLTEEQFFKLQKLLPHGMRKPLFKLLVTQLIELLEKEPAKVLTLIYLQETRVLDILKGDTNENGGLQEEPDRDVRGGTAGGDIQDTQSQKDGSAD</sequence>
<evidence type="ECO:0000313" key="2">
    <source>
        <dbReference type="EMBL" id="KKN18725.1"/>
    </source>
</evidence>
<dbReference type="AlphaFoldDB" id="A0A0F9NGR6"/>
<feature type="region of interest" description="Disordered" evidence="1">
    <location>
        <begin position="69"/>
        <end position="106"/>
    </location>
</feature>
<organism evidence="2">
    <name type="scientific">marine sediment metagenome</name>
    <dbReference type="NCBI Taxonomy" id="412755"/>
    <lineage>
        <taxon>unclassified sequences</taxon>
        <taxon>metagenomes</taxon>
        <taxon>ecological metagenomes</taxon>
    </lineage>
</organism>
<name>A0A0F9NGR6_9ZZZZ</name>
<reference evidence="2" key="1">
    <citation type="journal article" date="2015" name="Nature">
        <title>Complex archaea that bridge the gap between prokaryotes and eukaryotes.</title>
        <authorList>
            <person name="Spang A."/>
            <person name="Saw J.H."/>
            <person name="Jorgensen S.L."/>
            <person name="Zaremba-Niedzwiedzka K."/>
            <person name="Martijn J."/>
            <person name="Lind A.E."/>
            <person name="van Eijk R."/>
            <person name="Schleper C."/>
            <person name="Guy L."/>
            <person name="Ettema T.J."/>
        </authorList>
    </citation>
    <scope>NUCLEOTIDE SEQUENCE</scope>
</reference>
<protein>
    <submittedName>
        <fullName evidence="2">Uncharacterized protein</fullName>
    </submittedName>
</protein>
<evidence type="ECO:0000256" key="1">
    <source>
        <dbReference type="SAM" id="MobiDB-lite"/>
    </source>
</evidence>
<dbReference type="EMBL" id="LAZR01003401">
    <property type="protein sequence ID" value="KKN18725.1"/>
    <property type="molecule type" value="Genomic_DNA"/>
</dbReference>
<proteinExistence type="predicted"/>
<accession>A0A0F9NGR6</accession>
<gene>
    <name evidence="2" type="ORF">LCGC14_0952860</name>
</gene>